<protein>
    <submittedName>
        <fullName evidence="2">TRAP transporter substrate-binding protein DctP</fullName>
    </submittedName>
</protein>
<evidence type="ECO:0000313" key="2">
    <source>
        <dbReference type="EMBL" id="QPZ39297.1"/>
    </source>
</evidence>
<keyword evidence="1" id="KW-0732">Signal</keyword>
<dbReference type="RefSeq" id="WP_166988553.1">
    <property type="nucleotide sequence ID" value="NZ_CP061169.1"/>
</dbReference>
<dbReference type="InterPro" id="IPR038404">
    <property type="entry name" value="TRAP_DctP_sf"/>
</dbReference>
<dbReference type="Gene3D" id="3.40.190.170">
    <property type="entry name" value="Bacterial extracellular solute-binding protein, family 7"/>
    <property type="match status" value="1"/>
</dbReference>
<dbReference type="PROSITE" id="PS51257">
    <property type="entry name" value="PROKAR_LIPOPROTEIN"/>
    <property type="match status" value="1"/>
</dbReference>
<dbReference type="Pfam" id="PF03480">
    <property type="entry name" value="DctP"/>
    <property type="match status" value="1"/>
</dbReference>
<dbReference type="EMBL" id="CP061169">
    <property type="protein sequence ID" value="QPZ39297.1"/>
    <property type="molecule type" value="Genomic_DNA"/>
</dbReference>
<keyword evidence="3" id="KW-1185">Reference proteome</keyword>
<name>A0ABX6YKM1_9MICO</name>
<dbReference type="PANTHER" id="PTHR33376:SF15">
    <property type="entry name" value="BLL6794 PROTEIN"/>
    <property type="match status" value="1"/>
</dbReference>
<dbReference type="InterPro" id="IPR018389">
    <property type="entry name" value="DctP_fam"/>
</dbReference>
<reference evidence="2 3" key="1">
    <citation type="submission" date="2020-12" db="EMBL/GenBank/DDBJ databases">
        <title>Microbacterium sp. HY060.</title>
        <authorList>
            <person name="Zhou J."/>
        </authorList>
    </citation>
    <scope>NUCLEOTIDE SEQUENCE [LARGE SCALE GENOMIC DNA]</scope>
    <source>
        <strain evidence="2 3">HY60</strain>
    </source>
</reference>
<dbReference type="NCBIfam" id="NF037995">
    <property type="entry name" value="TRAP_S1"/>
    <property type="match status" value="1"/>
</dbReference>
<evidence type="ECO:0000256" key="1">
    <source>
        <dbReference type="ARBA" id="ARBA00022729"/>
    </source>
</evidence>
<gene>
    <name evidence="2" type="primary">dctP</name>
    <name evidence="2" type="ORF">HCR76_04350</name>
</gene>
<proteinExistence type="predicted"/>
<evidence type="ECO:0000313" key="3">
    <source>
        <dbReference type="Proteomes" id="UP000662814"/>
    </source>
</evidence>
<accession>A0ABX6YKM1</accession>
<dbReference type="PANTHER" id="PTHR33376">
    <property type="match status" value="1"/>
</dbReference>
<sequence>MMKSHSIAGKTAIVALACVGLIGASGCSEGIVDTSSGGNVTLQFASFLPKGHPYSQWYLDWADEITEATDGRVTFDNYFSGSLYNGPDMTSAVIDGQVDLAQPNTNYTPEKFPLSELVSVPYATPSVGAAMEALTDLYANYEPYTEEFDKNGVIPLQFQPTGTNVLGSSIPLPDADSIDGARVRSASYFAKALQNLGGNAISMPLSDVYQSMQTGLIDAWMTPMENTDQYNLGEVTTHIQDPGMGPTSLSAILMNKDTFESLTDADQKALLDISARYNEGFIDLLNEIDEDTCESMADSDIILDAWDDATIEKSQERLADSMLDAYSQDATAAGAEPEGFIKKWQSYQSGYDGSHGEYVGSVATCLAAK</sequence>
<organism evidence="2 3">
    <name type="scientific">Paramicrobacterium chengjingii</name>
    <dbReference type="NCBI Taxonomy" id="2769067"/>
    <lineage>
        <taxon>Bacteria</taxon>
        <taxon>Bacillati</taxon>
        <taxon>Actinomycetota</taxon>
        <taxon>Actinomycetes</taxon>
        <taxon>Micrococcales</taxon>
        <taxon>Microbacteriaceae</taxon>
        <taxon>Paramicrobacterium</taxon>
    </lineage>
</organism>
<dbReference type="Proteomes" id="UP000662814">
    <property type="component" value="Chromosome"/>
</dbReference>